<keyword evidence="2" id="KW-1185">Reference proteome</keyword>
<sequence length="194" mass="21925">MSLLLNHPAVLEKARAELDNYVGHSRLVDEPDLTKLPYLQNIIKETLRLFPAVPHESSDDCTIGGYDVPRSTILIVNAWAIHRSHDIWEDTIRFKPERLENLEGKGYKFVPFGIRRRAYPGAGLAHRVMALTLAALIQSLECGRIDEEEVDLIEATGLTMPKAKPLEVRLCAKPATPCSMSFWSCNTYVKYHIL</sequence>
<organism evidence="1 2">
    <name type="scientific">Melia azedarach</name>
    <name type="common">Chinaberry tree</name>
    <dbReference type="NCBI Taxonomy" id="155640"/>
    <lineage>
        <taxon>Eukaryota</taxon>
        <taxon>Viridiplantae</taxon>
        <taxon>Streptophyta</taxon>
        <taxon>Embryophyta</taxon>
        <taxon>Tracheophyta</taxon>
        <taxon>Spermatophyta</taxon>
        <taxon>Magnoliopsida</taxon>
        <taxon>eudicotyledons</taxon>
        <taxon>Gunneridae</taxon>
        <taxon>Pentapetalae</taxon>
        <taxon>rosids</taxon>
        <taxon>malvids</taxon>
        <taxon>Sapindales</taxon>
        <taxon>Meliaceae</taxon>
        <taxon>Melia</taxon>
    </lineage>
</organism>
<gene>
    <name evidence="1" type="ORF">OWV82_024888</name>
</gene>
<dbReference type="Proteomes" id="UP001164539">
    <property type="component" value="Chromosome 14"/>
</dbReference>
<accession>A0ACC1WS16</accession>
<reference evidence="1 2" key="1">
    <citation type="journal article" date="2023" name="Science">
        <title>Complex scaffold remodeling in plant triterpene biosynthesis.</title>
        <authorList>
            <person name="De La Pena R."/>
            <person name="Hodgson H."/>
            <person name="Liu J.C."/>
            <person name="Stephenson M.J."/>
            <person name="Martin A.C."/>
            <person name="Owen C."/>
            <person name="Harkess A."/>
            <person name="Leebens-Mack J."/>
            <person name="Jimenez L.E."/>
            <person name="Osbourn A."/>
            <person name="Sattely E.S."/>
        </authorList>
    </citation>
    <scope>NUCLEOTIDE SEQUENCE [LARGE SCALE GENOMIC DNA]</scope>
    <source>
        <strain evidence="2">cv. JPN11</strain>
        <tissue evidence="1">Leaf</tissue>
    </source>
</reference>
<dbReference type="EMBL" id="CM051407">
    <property type="protein sequence ID" value="KAJ4701684.1"/>
    <property type="molecule type" value="Genomic_DNA"/>
</dbReference>
<evidence type="ECO:0000313" key="2">
    <source>
        <dbReference type="Proteomes" id="UP001164539"/>
    </source>
</evidence>
<name>A0ACC1WS16_MELAZ</name>
<evidence type="ECO:0000313" key="1">
    <source>
        <dbReference type="EMBL" id="KAJ4701684.1"/>
    </source>
</evidence>
<comment type="caution">
    <text evidence="1">The sequence shown here is derived from an EMBL/GenBank/DDBJ whole genome shotgun (WGS) entry which is preliminary data.</text>
</comment>
<proteinExistence type="predicted"/>
<protein>
    <submittedName>
        <fullName evidence="1">Cytochrome P450</fullName>
    </submittedName>
</protein>